<dbReference type="AlphaFoldDB" id="A0A1G9E7T5"/>
<dbReference type="Proteomes" id="UP000199433">
    <property type="component" value="Unassembled WGS sequence"/>
</dbReference>
<reference evidence="3" key="1">
    <citation type="submission" date="2016-10" db="EMBL/GenBank/DDBJ databases">
        <authorList>
            <person name="Varghese N."/>
            <person name="Submissions S."/>
        </authorList>
    </citation>
    <scope>NUCLEOTIDE SEQUENCE [LARGE SCALE GENOMIC DNA]</scope>
    <source>
        <strain evidence="3">DSM 19181</strain>
    </source>
</reference>
<proteinExistence type="inferred from homology"/>
<sequence length="462" mass="53416">MLPSLSQVIDILKNSSTSMDMELGLSLWLKDLDSFIVRLLFQRLDKELYATYYEKGWRVDRIETRTIQFIFGEVRFERRRLRKKGEKSFLPLDKALGLEKRKHYSLNVRKKIAQMGSQMPFRQAEKSLLISSPISASHTTIHSITQEIGGKVQAYLSQRPSKKEKRKRVSHVFIEGDGLHIAGRQTDKPVIHRVLVHEGVKADKKRHDLIKPMAFFSVKSSQEAFEQAGVYLDQTYDLRQSIVISNSDGGSGYEADRFEDIIGMCRRHEHFRDKFHVHRKIKTRLSFDKPMMNRLTRAVRAYDWKQVECVLTTVQSRIVDDSESVRVDKLEAVRKLHAYLERNWPYVRGFYERDLEIDRGVGVCETGHRFYSYRMKRQGRSWTARGAEHVGALLTAERNSELNIALKSEVDEHIEPLGKDLKGAVRSALRKSKTDTLRVKTGKVTNYASTSSFTGILAKMFS</sequence>
<organism evidence="2 3">
    <name type="scientific">Alkalibacterium thalassium</name>
    <dbReference type="NCBI Taxonomy" id="426701"/>
    <lineage>
        <taxon>Bacteria</taxon>
        <taxon>Bacillati</taxon>
        <taxon>Bacillota</taxon>
        <taxon>Bacilli</taxon>
        <taxon>Lactobacillales</taxon>
        <taxon>Carnobacteriaceae</taxon>
        <taxon>Alkalibacterium</taxon>
    </lineage>
</organism>
<dbReference type="OrthoDB" id="2162583at2"/>
<accession>A0A1G9E7T5</accession>
<evidence type="ECO:0000313" key="2">
    <source>
        <dbReference type="EMBL" id="SDK72147.1"/>
    </source>
</evidence>
<dbReference type="NCBIfam" id="NF033529">
    <property type="entry name" value="transpos_ISLre2"/>
    <property type="match status" value="1"/>
</dbReference>
<protein>
    <submittedName>
        <fullName evidence="2">Uncharacterized protein family (UPF0236)</fullName>
    </submittedName>
</protein>
<dbReference type="EMBL" id="FNFK01000055">
    <property type="protein sequence ID" value="SDK72147.1"/>
    <property type="molecule type" value="Genomic_DNA"/>
</dbReference>
<evidence type="ECO:0000313" key="3">
    <source>
        <dbReference type="Proteomes" id="UP000199433"/>
    </source>
</evidence>
<keyword evidence="3" id="KW-1185">Reference proteome</keyword>
<dbReference type="InterPro" id="IPR009620">
    <property type="entry name" value="UPF0236"/>
</dbReference>
<dbReference type="Pfam" id="PF06782">
    <property type="entry name" value="UPF0236"/>
    <property type="match status" value="1"/>
</dbReference>
<comment type="similarity">
    <text evidence="1">Belongs to the UPF0236 family.</text>
</comment>
<evidence type="ECO:0000256" key="1">
    <source>
        <dbReference type="ARBA" id="ARBA00006539"/>
    </source>
</evidence>
<gene>
    <name evidence="2" type="ORF">SAMN04488098_105511</name>
</gene>
<dbReference type="STRING" id="426701.SAMN04488098_105511"/>
<name>A0A1G9E7T5_9LACT</name>
<dbReference type="RefSeq" id="WP_091268455.1">
    <property type="nucleotide sequence ID" value="NZ_FNFK01000055.1"/>
</dbReference>